<evidence type="ECO:0000313" key="3">
    <source>
        <dbReference type="Proteomes" id="UP000663870"/>
    </source>
</evidence>
<dbReference type="Proteomes" id="UP000663870">
    <property type="component" value="Unassembled WGS sequence"/>
</dbReference>
<evidence type="ECO:0000313" key="1">
    <source>
        <dbReference type="EMBL" id="CAF1089782.1"/>
    </source>
</evidence>
<keyword evidence="3" id="KW-1185">Reference proteome</keyword>
<dbReference type="AlphaFoldDB" id="A0A815CEH0"/>
<accession>A0A815CEH0</accession>
<proteinExistence type="predicted"/>
<dbReference type="InterPro" id="IPR032675">
    <property type="entry name" value="LRR_dom_sf"/>
</dbReference>
<dbReference type="EMBL" id="CAJNOH010000620">
    <property type="protein sequence ID" value="CAF1089782.1"/>
    <property type="molecule type" value="Genomic_DNA"/>
</dbReference>
<gene>
    <name evidence="2" type="ORF">JXQ802_LOCUS28594</name>
    <name evidence="1" type="ORF">PYM288_LOCUS19111</name>
</gene>
<evidence type="ECO:0000313" key="2">
    <source>
        <dbReference type="EMBL" id="CAF1283067.1"/>
    </source>
</evidence>
<name>A0A815CEH0_9BILA</name>
<dbReference type="SUPFAM" id="SSF52047">
    <property type="entry name" value="RNI-like"/>
    <property type="match status" value="1"/>
</dbReference>
<comment type="caution">
    <text evidence="2">The sequence shown here is derived from an EMBL/GenBank/DDBJ whole genome shotgun (WGS) entry which is preliminary data.</text>
</comment>
<dbReference type="Proteomes" id="UP000663854">
    <property type="component" value="Unassembled WGS sequence"/>
</dbReference>
<sequence length="453" mass="53521">MNFSHHLQLIVIEKIPLTSLISLLINLSSLPHLTSLIIDIQYAVRDLSEVYQLIFTLPKLKYIKCSANEHFTSISLAIANHEQFSTIKYLIINHECTFNTLCILISYTPQLYHLSLMNLSENDSDDEIVLPVRCSNLTYLSIKICSITFDELKTSIIDTKCNLKFLHIIGESDYNDYINDEQWEELIVNYLSKLEKFYVEYCQDIDPESESLANFQPPDQFNSLFWNQRKWILDIEMNGMEYIYSVHSYKERWYDIDPANEISNSTRLKITNLPDDDHMMVLDLIIRDILSITQIYHLEISKENISSHILLKIINKFSALDTLKISSLKLSESKYSFNENKYSHFKSKKNKIIKIYLEKMNEIEEIYFLLKLCPHIEYLKIGFIHNMDVELLMKDIFKKINNVCNQYLQSLCLHIPTANDEIIEKLKEIINRKKLLRDFSIKYVIDNIYLQWK</sequence>
<reference evidence="2" key="1">
    <citation type="submission" date="2021-02" db="EMBL/GenBank/DDBJ databases">
        <authorList>
            <person name="Nowell W R."/>
        </authorList>
    </citation>
    <scope>NUCLEOTIDE SEQUENCE</scope>
</reference>
<protein>
    <submittedName>
        <fullName evidence="2">Uncharacterized protein</fullName>
    </submittedName>
</protein>
<dbReference type="Gene3D" id="3.80.10.10">
    <property type="entry name" value="Ribonuclease Inhibitor"/>
    <property type="match status" value="1"/>
</dbReference>
<organism evidence="2 3">
    <name type="scientific">Rotaria sordida</name>
    <dbReference type="NCBI Taxonomy" id="392033"/>
    <lineage>
        <taxon>Eukaryota</taxon>
        <taxon>Metazoa</taxon>
        <taxon>Spiralia</taxon>
        <taxon>Gnathifera</taxon>
        <taxon>Rotifera</taxon>
        <taxon>Eurotatoria</taxon>
        <taxon>Bdelloidea</taxon>
        <taxon>Philodinida</taxon>
        <taxon>Philodinidae</taxon>
        <taxon>Rotaria</taxon>
    </lineage>
</organism>
<dbReference type="EMBL" id="CAJNOL010001083">
    <property type="protein sequence ID" value="CAF1283067.1"/>
    <property type="molecule type" value="Genomic_DNA"/>
</dbReference>